<comment type="caution">
    <text evidence="2">The sequence shown here is derived from an EMBL/GenBank/DDBJ whole genome shotgun (WGS) entry which is preliminary data.</text>
</comment>
<name>A0ABX0U648_9FLAO</name>
<dbReference type="Pfam" id="PF01370">
    <property type="entry name" value="Epimerase"/>
    <property type="match status" value="1"/>
</dbReference>
<dbReference type="InterPro" id="IPR001509">
    <property type="entry name" value="Epimerase_deHydtase"/>
</dbReference>
<sequence>MIVLITGNTGFVGQNLTTYLENKNRCQIKGVSRSDKNNQTITYQDLSIEGWNKTSVLVHLAGKAHDLKKTSEDQEYFTVNTELTKKLFNQFLESTCETFIYMSSVKAVADTVEGTLTEEVDPNPITVYGQSKQQAEAYILAQTLPKGKRVYILRPCMIHGPGNKGNLNVLYSFVSKGIPYPFGAYENQRSFLSVENLCFVIQELINNKEIPSGVYNIADDESLSTVDLVKIIGEAIEKSSKIWNISKGMVKVIAKIGDIIPIPVNSERLDKLTENYVVSNVKIKKAIGKEFPVTTKQGIVKTIQSFKTQ</sequence>
<dbReference type="RefSeq" id="WP_167184089.1">
    <property type="nucleotide sequence ID" value="NZ_JAASQL010000001.1"/>
</dbReference>
<dbReference type="EMBL" id="JAASQL010000001">
    <property type="protein sequence ID" value="NIJ44317.1"/>
    <property type="molecule type" value="Genomic_DNA"/>
</dbReference>
<dbReference type="PANTHER" id="PTHR43245">
    <property type="entry name" value="BIFUNCTIONAL POLYMYXIN RESISTANCE PROTEIN ARNA"/>
    <property type="match status" value="1"/>
</dbReference>
<dbReference type="Proteomes" id="UP000745859">
    <property type="component" value="Unassembled WGS sequence"/>
</dbReference>
<accession>A0ABX0U648</accession>
<dbReference type="Gene3D" id="3.40.50.720">
    <property type="entry name" value="NAD(P)-binding Rossmann-like Domain"/>
    <property type="match status" value="1"/>
</dbReference>
<dbReference type="InterPro" id="IPR050177">
    <property type="entry name" value="Lipid_A_modif_metabolic_enz"/>
</dbReference>
<reference evidence="2 3" key="1">
    <citation type="submission" date="2020-03" db="EMBL/GenBank/DDBJ databases">
        <title>Genomic Encyclopedia of Type Strains, Phase IV (KMG-IV): sequencing the most valuable type-strain genomes for metagenomic binning, comparative biology and taxonomic classification.</title>
        <authorList>
            <person name="Goeker M."/>
        </authorList>
    </citation>
    <scope>NUCLEOTIDE SEQUENCE [LARGE SCALE GENOMIC DNA]</scope>
    <source>
        <strain evidence="2 3">DSM 101599</strain>
    </source>
</reference>
<organism evidence="2 3">
    <name type="scientific">Wenyingzhuangia heitensis</name>
    <dbReference type="NCBI Taxonomy" id="1487859"/>
    <lineage>
        <taxon>Bacteria</taxon>
        <taxon>Pseudomonadati</taxon>
        <taxon>Bacteroidota</taxon>
        <taxon>Flavobacteriia</taxon>
        <taxon>Flavobacteriales</taxon>
        <taxon>Flavobacteriaceae</taxon>
        <taxon>Wenyingzhuangia</taxon>
    </lineage>
</organism>
<proteinExistence type="predicted"/>
<evidence type="ECO:0000259" key="1">
    <source>
        <dbReference type="Pfam" id="PF01370"/>
    </source>
</evidence>
<feature type="domain" description="NAD-dependent epimerase/dehydratase" evidence="1">
    <location>
        <begin position="3"/>
        <end position="218"/>
    </location>
</feature>
<gene>
    <name evidence="2" type="ORF">FHR24_000756</name>
</gene>
<dbReference type="SUPFAM" id="SSF51735">
    <property type="entry name" value="NAD(P)-binding Rossmann-fold domains"/>
    <property type="match status" value="1"/>
</dbReference>
<keyword evidence="3" id="KW-1185">Reference proteome</keyword>
<dbReference type="PANTHER" id="PTHR43245:SF58">
    <property type="entry name" value="BLL5923 PROTEIN"/>
    <property type="match status" value="1"/>
</dbReference>
<dbReference type="InterPro" id="IPR036291">
    <property type="entry name" value="NAD(P)-bd_dom_sf"/>
</dbReference>
<protein>
    <submittedName>
        <fullName evidence="2">Nucleoside-diphosphate-sugar epimerase</fullName>
    </submittedName>
</protein>
<evidence type="ECO:0000313" key="2">
    <source>
        <dbReference type="EMBL" id="NIJ44317.1"/>
    </source>
</evidence>
<evidence type="ECO:0000313" key="3">
    <source>
        <dbReference type="Proteomes" id="UP000745859"/>
    </source>
</evidence>